<feature type="region of interest" description="Disordered" evidence="1">
    <location>
        <begin position="39"/>
        <end position="69"/>
    </location>
</feature>
<evidence type="ECO:0000313" key="2">
    <source>
        <dbReference type="EMBL" id="OQR73866.1"/>
    </source>
</evidence>
<dbReference type="EMBL" id="MNPL01009129">
    <property type="protein sequence ID" value="OQR73866.1"/>
    <property type="molecule type" value="Genomic_DNA"/>
</dbReference>
<comment type="caution">
    <text evidence="2">The sequence shown here is derived from an EMBL/GenBank/DDBJ whole genome shotgun (WGS) entry which is preliminary data.</text>
</comment>
<dbReference type="AlphaFoldDB" id="A0A1V9XK86"/>
<sequence length="69" mass="7874">MTASECGQVLIGSDNPRHLFCSSVFENRRNRPLQRQRTLLESKQYRQKSLAQATSSPGETGAAPWRLRR</sequence>
<evidence type="ECO:0000256" key="1">
    <source>
        <dbReference type="SAM" id="MobiDB-lite"/>
    </source>
</evidence>
<reference evidence="2 3" key="1">
    <citation type="journal article" date="2017" name="Gigascience">
        <title>Draft genome of the honey bee ectoparasitic mite, Tropilaelaps mercedesae, is shaped by the parasitic life history.</title>
        <authorList>
            <person name="Dong X."/>
            <person name="Armstrong S.D."/>
            <person name="Xia D."/>
            <person name="Makepeace B.L."/>
            <person name="Darby A.C."/>
            <person name="Kadowaki T."/>
        </authorList>
    </citation>
    <scope>NUCLEOTIDE SEQUENCE [LARGE SCALE GENOMIC DNA]</scope>
    <source>
        <strain evidence="2">Wuxi-XJTLU</strain>
    </source>
</reference>
<accession>A0A1V9XK86</accession>
<gene>
    <name evidence="2" type="ORF">BIW11_09462</name>
</gene>
<evidence type="ECO:0000313" key="3">
    <source>
        <dbReference type="Proteomes" id="UP000192247"/>
    </source>
</evidence>
<feature type="compositionally biased region" description="Polar residues" evidence="1">
    <location>
        <begin position="45"/>
        <end position="58"/>
    </location>
</feature>
<protein>
    <submittedName>
        <fullName evidence="2">Uncharacterized protein</fullName>
    </submittedName>
</protein>
<keyword evidence="3" id="KW-1185">Reference proteome</keyword>
<dbReference type="InParanoid" id="A0A1V9XK86"/>
<dbReference type="Proteomes" id="UP000192247">
    <property type="component" value="Unassembled WGS sequence"/>
</dbReference>
<name>A0A1V9XK86_9ACAR</name>
<proteinExistence type="predicted"/>
<organism evidence="2 3">
    <name type="scientific">Tropilaelaps mercedesae</name>
    <dbReference type="NCBI Taxonomy" id="418985"/>
    <lineage>
        <taxon>Eukaryota</taxon>
        <taxon>Metazoa</taxon>
        <taxon>Ecdysozoa</taxon>
        <taxon>Arthropoda</taxon>
        <taxon>Chelicerata</taxon>
        <taxon>Arachnida</taxon>
        <taxon>Acari</taxon>
        <taxon>Parasitiformes</taxon>
        <taxon>Mesostigmata</taxon>
        <taxon>Gamasina</taxon>
        <taxon>Dermanyssoidea</taxon>
        <taxon>Laelapidae</taxon>
        <taxon>Tropilaelaps</taxon>
    </lineage>
</organism>